<proteinExistence type="predicted"/>
<protein>
    <submittedName>
        <fullName evidence="3">Uncharacterized protein</fullName>
    </submittedName>
</protein>
<dbReference type="Proteomes" id="UP001266305">
    <property type="component" value="Unassembled WGS sequence"/>
</dbReference>
<feature type="compositionally biased region" description="Polar residues" evidence="1">
    <location>
        <begin position="1"/>
        <end position="11"/>
    </location>
</feature>
<feature type="region of interest" description="Disordered" evidence="1">
    <location>
        <begin position="1"/>
        <end position="31"/>
    </location>
</feature>
<name>A0ABQ9VJJ7_SAGOE</name>
<feature type="transmembrane region" description="Helical" evidence="2">
    <location>
        <begin position="68"/>
        <end position="87"/>
    </location>
</feature>
<evidence type="ECO:0000256" key="2">
    <source>
        <dbReference type="SAM" id="Phobius"/>
    </source>
</evidence>
<keyword evidence="4" id="KW-1185">Reference proteome</keyword>
<evidence type="ECO:0000313" key="3">
    <source>
        <dbReference type="EMBL" id="KAK2109544.1"/>
    </source>
</evidence>
<keyword evidence="2" id="KW-0472">Membrane</keyword>
<evidence type="ECO:0000313" key="4">
    <source>
        <dbReference type="Proteomes" id="UP001266305"/>
    </source>
</evidence>
<gene>
    <name evidence="3" type="ORF">P7K49_009290</name>
</gene>
<keyword evidence="2" id="KW-0812">Transmembrane</keyword>
<comment type="caution">
    <text evidence="3">The sequence shown here is derived from an EMBL/GenBank/DDBJ whole genome shotgun (WGS) entry which is preliminary data.</text>
</comment>
<organism evidence="3 4">
    <name type="scientific">Saguinus oedipus</name>
    <name type="common">Cotton-top tamarin</name>
    <name type="synonym">Oedipomidas oedipus</name>
    <dbReference type="NCBI Taxonomy" id="9490"/>
    <lineage>
        <taxon>Eukaryota</taxon>
        <taxon>Metazoa</taxon>
        <taxon>Chordata</taxon>
        <taxon>Craniata</taxon>
        <taxon>Vertebrata</taxon>
        <taxon>Euteleostomi</taxon>
        <taxon>Mammalia</taxon>
        <taxon>Eutheria</taxon>
        <taxon>Euarchontoglires</taxon>
        <taxon>Primates</taxon>
        <taxon>Haplorrhini</taxon>
        <taxon>Platyrrhini</taxon>
        <taxon>Cebidae</taxon>
        <taxon>Callitrichinae</taxon>
        <taxon>Saguinus</taxon>
    </lineage>
</organism>
<sequence>MQPPSSLSTLDSVRKEESGSPPCSLDPKPPSDNRLAGVNAYVDSCAISLFLLHLFNVDNIFPPLHLDYSASLLTFVVSSYNLNFVILRMGMDHT</sequence>
<reference evidence="3 4" key="1">
    <citation type="submission" date="2023-05" db="EMBL/GenBank/DDBJ databases">
        <title>B98-5 Cell Line De Novo Hybrid Assembly: An Optical Mapping Approach.</title>
        <authorList>
            <person name="Kananen K."/>
            <person name="Auerbach J.A."/>
            <person name="Kautto E."/>
            <person name="Blachly J.S."/>
        </authorList>
    </citation>
    <scope>NUCLEOTIDE SEQUENCE [LARGE SCALE GENOMIC DNA]</scope>
    <source>
        <strain evidence="3">B95-8</strain>
        <tissue evidence="3">Cell line</tissue>
    </source>
</reference>
<keyword evidence="2" id="KW-1133">Transmembrane helix</keyword>
<accession>A0ABQ9VJJ7</accession>
<dbReference type="EMBL" id="JASSZA010000005">
    <property type="protein sequence ID" value="KAK2109544.1"/>
    <property type="molecule type" value="Genomic_DNA"/>
</dbReference>
<feature type="non-terminal residue" evidence="3">
    <location>
        <position position="94"/>
    </location>
</feature>
<evidence type="ECO:0000256" key="1">
    <source>
        <dbReference type="SAM" id="MobiDB-lite"/>
    </source>
</evidence>